<feature type="transmembrane region" description="Helical" evidence="1">
    <location>
        <begin position="242"/>
        <end position="258"/>
    </location>
</feature>
<feature type="transmembrane region" description="Helical" evidence="1">
    <location>
        <begin position="31"/>
        <end position="49"/>
    </location>
</feature>
<feature type="transmembrane region" description="Helical" evidence="1">
    <location>
        <begin position="192"/>
        <end position="211"/>
    </location>
</feature>
<keyword evidence="1" id="KW-0472">Membrane</keyword>
<feature type="transmembrane region" description="Helical" evidence="1">
    <location>
        <begin position="141"/>
        <end position="163"/>
    </location>
</feature>
<accession>A0A5B8T1M9</accession>
<dbReference type="Proteomes" id="UP000321296">
    <property type="component" value="Chromosome"/>
</dbReference>
<dbReference type="EMBL" id="CP042383">
    <property type="protein sequence ID" value="QEA43079.1"/>
    <property type="molecule type" value="Genomic_DNA"/>
</dbReference>
<dbReference type="AlphaFoldDB" id="A0A5B8T1M9"/>
<evidence type="ECO:0000313" key="2">
    <source>
        <dbReference type="EMBL" id="QEA43079.1"/>
    </source>
</evidence>
<gene>
    <name evidence="2" type="ORF">FGL85_08505</name>
</gene>
<feature type="transmembrane region" description="Helical" evidence="1">
    <location>
        <begin position="61"/>
        <end position="82"/>
    </location>
</feature>
<sequence>MKKPLVISFLVGTLILSLTIGFMGNLVYYTGFAILTITILLLIATRLLVRYINQIPFVRISIGVSVGLVLMALAQVLVLSFMPNTVYHDPYRVLSQADQMAANHMTWDITYFWRYSNNVPLAYLMSLWLRVTQFFSLSTNISIHLLSIIVLDTFIVLVLYTAYQLNRRNSTVVGLFSFFALTPFAYTYYLQVFYSDLPSMLILVIVLRIIWRWSTKSVMQKFISGSGLVVSILVGALIKPNIVVIIPAIIVVALILFVKKSLKKSQIIIPILLIIFGFGLSIPTTRGIYLVSNYTPKTEFELPATHWMLMAFNESHSGTYSGSDVIKDNNQPNKSARQSYDLKQIGSRIEKMGMIGLIKLWVVKMGILLNVDGVQDWYNGGFCSAPTWYLKNAQLIKVLTTVSYASATLCIWLTFTIELFRWRINLNNVEQITALIAIVTVLGYLSFHTLLWEVEPRYGQAILPLIMFAMAAIPNQSENSRHGLNFRRNGLFGTLTLTGALVVGLIFSKSLGDSQPQNLVVAAQRSQLSLQYGAKPEMLDPNSIVTENVDIKTTANYFSVQVHDYSNVKVFLKNLKTKKDLEFYDAGSSFHLWHKINPGHYQIIIYNSTNTQQAIDIVRTYKYQLNQYPLIMNGQPNKTASLVFKSLVFY</sequence>
<name>A0A5B8T1M9_LEUPS</name>
<dbReference type="KEGG" id="lpse:FGL85_08505"/>
<protein>
    <recommendedName>
        <fullName evidence="4">Glycosyltransferase RgtA/B/C/D-like domain-containing protein</fullName>
    </recommendedName>
</protein>
<proteinExistence type="predicted"/>
<evidence type="ECO:0000313" key="3">
    <source>
        <dbReference type="Proteomes" id="UP000321296"/>
    </source>
</evidence>
<evidence type="ECO:0008006" key="4">
    <source>
        <dbReference type="Google" id="ProtNLM"/>
    </source>
</evidence>
<reference evidence="2 3" key="1">
    <citation type="submission" date="2019-06" db="EMBL/GenBank/DDBJ databases">
        <title>Genome analyses of bacteria isolated from kimchi.</title>
        <authorList>
            <person name="Lee S."/>
            <person name="Ahn S."/>
            <person name="Roh S."/>
        </authorList>
    </citation>
    <scope>NUCLEOTIDE SEQUENCE [LARGE SCALE GENOMIC DNA]</scope>
    <source>
        <strain evidence="2 3">CBA3630</strain>
    </source>
</reference>
<keyword evidence="1" id="KW-0812">Transmembrane</keyword>
<feature type="transmembrane region" description="Helical" evidence="1">
    <location>
        <begin position="432"/>
        <end position="452"/>
    </location>
</feature>
<feature type="transmembrane region" description="Helical" evidence="1">
    <location>
        <begin position="458"/>
        <end position="477"/>
    </location>
</feature>
<feature type="transmembrane region" description="Helical" evidence="1">
    <location>
        <begin position="489"/>
        <end position="507"/>
    </location>
</feature>
<feature type="transmembrane region" description="Helical" evidence="1">
    <location>
        <begin position="170"/>
        <end position="186"/>
    </location>
</feature>
<feature type="transmembrane region" description="Helical" evidence="1">
    <location>
        <begin position="398"/>
        <end position="420"/>
    </location>
</feature>
<feature type="transmembrane region" description="Helical" evidence="1">
    <location>
        <begin position="267"/>
        <end position="289"/>
    </location>
</feature>
<keyword evidence="1" id="KW-1133">Transmembrane helix</keyword>
<evidence type="ECO:0000256" key="1">
    <source>
        <dbReference type="SAM" id="Phobius"/>
    </source>
</evidence>
<organism evidence="2 3">
    <name type="scientific">Leuconostoc pseudomesenteroides</name>
    <dbReference type="NCBI Taxonomy" id="33968"/>
    <lineage>
        <taxon>Bacteria</taxon>
        <taxon>Bacillati</taxon>
        <taxon>Bacillota</taxon>
        <taxon>Bacilli</taxon>
        <taxon>Lactobacillales</taxon>
        <taxon>Lactobacillaceae</taxon>
        <taxon>Leuconostoc</taxon>
    </lineage>
</organism>